<dbReference type="EMBL" id="BGZK01000660">
    <property type="protein sequence ID" value="GBP55056.1"/>
    <property type="molecule type" value="Genomic_DNA"/>
</dbReference>
<feature type="region of interest" description="Disordered" evidence="1">
    <location>
        <begin position="119"/>
        <end position="145"/>
    </location>
</feature>
<reference evidence="2 3" key="1">
    <citation type="journal article" date="2019" name="Commun. Biol.">
        <title>The bagworm genome reveals a unique fibroin gene that provides high tensile strength.</title>
        <authorList>
            <person name="Kono N."/>
            <person name="Nakamura H."/>
            <person name="Ohtoshi R."/>
            <person name="Tomita M."/>
            <person name="Numata K."/>
            <person name="Arakawa K."/>
        </authorList>
    </citation>
    <scope>NUCLEOTIDE SEQUENCE [LARGE SCALE GENOMIC DNA]</scope>
</reference>
<proteinExistence type="predicted"/>
<evidence type="ECO:0000256" key="1">
    <source>
        <dbReference type="SAM" id="MobiDB-lite"/>
    </source>
</evidence>
<organism evidence="2 3">
    <name type="scientific">Eumeta variegata</name>
    <name type="common">Bagworm moth</name>
    <name type="synonym">Eumeta japonica</name>
    <dbReference type="NCBI Taxonomy" id="151549"/>
    <lineage>
        <taxon>Eukaryota</taxon>
        <taxon>Metazoa</taxon>
        <taxon>Ecdysozoa</taxon>
        <taxon>Arthropoda</taxon>
        <taxon>Hexapoda</taxon>
        <taxon>Insecta</taxon>
        <taxon>Pterygota</taxon>
        <taxon>Neoptera</taxon>
        <taxon>Endopterygota</taxon>
        <taxon>Lepidoptera</taxon>
        <taxon>Glossata</taxon>
        <taxon>Ditrysia</taxon>
        <taxon>Tineoidea</taxon>
        <taxon>Psychidae</taxon>
        <taxon>Oiketicinae</taxon>
        <taxon>Eumeta</taxon>
    </lineage>
</organism>
<dbReference type="Proteomes" id="UP000299102">
    <property type="component" value="Unassembled WGS sequence"/>
</dbReference>
<feature type="compositionally biased region" description="Basic and acidic residues" evidence="1">
    <location>
        <begin position="136"/>
        <end position="145"/>
    </location>
</feature>
<evidence type="ECO:0000313" key="2">
    <source>
        <dbReference type="EMBL" id="GBP55056.1"/>
    </source>
</evidence>
<dbReference type="AlphaFoldDB" id="A0A4C1WU41"/>
<feature type="compositionally biased region" description="Basic residues" evidence="1">
    <location>
        <begin position="119"/>
        <end position="129"/>
    </location>
</feature>
<protein>
    <submittedName>
        <fullName evidence="2">Uncharacterized protein</fullName>
    </submittedName>
</protein>
<keyword evidence="3" id="KW-1185">Reference proteome</keyword>
<gene>
    <name evidence="2" type="ORF">EVAR_46352_1</name>
</gene>
<evidence type="ECO:0000313" key="3">
    <source>
        <dbReference type="Proteomes" id="UP000299102"/>
    </source>
</evidence>
<sequence>MREEIGTEFELTLAGISLNQNPVKRSPTSTGSSENDARKRPAVGTFTFLDGFAHFVRFDNSDKQYKRNRHRLRITDAEMFNFQRMEYGDICDRGEEHWIISIVRKPLFFKFVPTKTKRKHEKNLNRQRRSALAIGHEGRRAGELN</sequence>
<name>A0A4C1WU41_EUMVA</name>
<accession>A0A4C1WU41</accession>
<comment type="caution">
    <text evidence="2">The sequence shown here is derived from an EMBL/GenBank/DDBJ whole genome shotgun (WGS) entry which is preliminary data.</text>
</comment>